<evidence type="ECO:0000256" key="2">
    <source>
        <dbReference type="ARBA" id="ARBA00007005"/>
    </source>
</evidence>
<evidence type="ECO:0000259" key="14">
    <source>
        <dbReference type="Pfam" id="PF00725"/>
    </source>
</evidence>
<keyword evidence="9" id="KW-0443">Lipid metabolism</keyword>
<comment type="similarity">
    <text evidence="13">Belongs to the enoyl-CoA hydratase/isomerase family.</text>
</comment>
<proteinExistence type="inferred from homology"/>
<comment type="catalytic activity">
    <reaction evidence="12">
        <text>a (3S)-3-hydroxyacyl-CoA + NAD(+) = a 3-oxoacyl-CoA + NADH + H(+)</text>
        <dbReference type="Rhea" id="RHEA:22432"/>
        <dbReference type="ChEBI" id="CHEBI:15378"/>
        <dbReference type="ChEBI" id="CHEBI:57318"/>
        <dbReference type="ChEBI" id="CHEBI:57540"/>
        <dbReference type="ChEBI" id="CHEBI:57945"/>
        <dbReference type="ChEBI" id="CHEBI:90726"/>
        <dbReference type="EC" id="1.1.1.35"/>
    </reaction>
</comment>
<keyword evidence="17" id="KW-1185">Reference proteome</keyword>
<evidence type="ECO:0000313" key="17">
    <source>
        <dbReference type="Proteomes" id="UP000294325"/>
    </source>
</evidence>
<dbReference type="OrthoDB" id="5389341at2"/>
<dbReference type="InterPro" id="IPR006176">
    <property type="entry name" value="3-OHacyl-CoA_DH_NAD-bd"/>
</dbReference>
<feature type="domain" description="3-hydroxyacyl-CoA dehydrogenase NAD binding" evidence="15">
    <location>
        <begin position="338"/>
        <end position="517"/>
    </location>
</feature>
<dbReference type="InterPro" id="IPR008927">
    <property type="entry name" value="6-PGluconate_DH-like_C_sf"/>
</dbReference>
<keyword evidence="6" id="KW-0442">Lipid degradation</keyword>
<sequence length="747" mass="81315">MRDVGNTQSLWVERREDNAAIIWFDVPDAPVNTLQAGFEQDFNHVLEQLVADKDLEAVVLASAKKDFIAGADIKMLTQLPDSEAARQLSHAAQGVMKRVESFPLPIVAAIHGVCLGGGLEVALACQARVASNSDRTQFGQPEVKLGVIPGVGGTQRLPRLVGLESALDMILTGKTVSVSKARAMGLVDEVVPQPVLLEAALARARELSWKELREKKEGEARSSRGLSQVLGSILNLRKLRTLLLEENPAGRSVLFNQAKKKVLSHTHGNLPAPLQALEVIRTGIEEGLEAGFKAEVEAFGELAVSTKARNLMALFLARTALKKDAGTEAEVSSREVHKVGVLGAGLMGSGVTYVTAAEAGLPVRLKDVNHEVLRRGLRSVWNSVTEQVQKRRMTLGERDRVLALVRPTTEYTGFKQADVVIEAVSENLEVKHQVLREVEAYGSPEMIFASNTSTIPIHKIAEASQHPEAVIGMHYFSPVPKVPLLEVIVTDKSAPEVIATCVALGKRQNKTVIVVRDGTGFYTTRILGPYINEAIHLLAEGVSIEEIDKALVNFGFPVGPFKLVDEVGIDVVQKIAQILHGAFGGRMKPTLILEKLVEADRLGKKNGRGFYRYQKVDGTFKGKGKQIDKSVYPLLDVKPQKKLEANNIAMRCLLPMINEAVYCYSDGILRSARDGDVGAVFGLGFPPFLGGPFRFIDNQGISEIVEQLAHYQDQLGERFTPAPLLVELAQQRIGFHDEKTPAPGGTL</sequence>
<evidence type="ECO:0000256" key="10">
    <source>
        <dbReference type="ARBA" id="ARBA00023239"/>
    </source>
</evidence>
<dbReference type="KEGG" id="nwr:E3U44_14700"/>
<organism evidence="16 17">
    <name type="scientific">Nitrosococcus wardiae</name>
    <dbReference type="NCBI Taxonomy" id="1814290"/>
    <lineage>
        <taxon>Bacteria</taxon>
        <taxon>Pseudomonadati</taxon>
        <taxon>Pseudomonadota</taxon>
        <taxon>Gammaproteobacteria</taxon>
        <taxon>Chromatiales</taxon>
        <taxon>Chromatiaceae</taxon>
        <taxon>Nitrosococcus</taxon>
    </lineage>
</organism>
<dbReference type="SUPFAM" id="SSF52096">
    <property type="entry name" value="ClpP/crotonase"/>
    <property type="match status" value="1"/>
</dbReference>
<evidence type="ECO:0000256" key="11">
    <source>
        <dbReference type="ARBA" id="ARBA00023268"/>
    </source>
</evidence>
<dbReference type="PANTHER" id="PTHR43612:SF3">
    <property type="entry name" value="TRIFUNCTIONAL ENZYME SUBUNIT ALPHA, MITOCHONDRIAL"/>
    <property type="match status" value="1"/>
</dbReference>
<comment type="similarity">
    <text evidence="3">In the N-terminal section; belongs to the enoyl-CoA hydratase/isomerase family.</text>
</comment>
<dbReference type="InterPro" id="IPR050136">
    <property type="entry name" value="FA_oxidation_alpha_subunit"/>
</dbReference>
<evidence type="ECO:0000256" key="12">
    <source>
        <dbReference type="ARBA" id="ARBA00049556"/>
    </source>
</evidence>
<keyword evidence="10 16" id="KW-0456">Lyase</keyword>
<keyword evidence="5" id="KW-0276">Fatty acid metabolism</keyword>
<feature type="domain" description="3-hydroxyacyl-CoA dehydrogenase C-terminal" evidence="14">
    <location>
        <begin position="520"/>
        <end position="613"/>
    </location>
</feature>
<dbReference type="InterPro" id="IPR029045">
    <property type="entry name" value="ClpP/crotonase-like_dom_sf"/>
</dbReference>
<dbReference type="CDD" id="cd06558">
    <property type="entry name" value="crotonase-like"/>
    <property type="match status" value="1"/>
</dbReference>
<accession>A0A4P7BZG6</accession>
<dbReference type="GO" id="GO:0070403">
    <property type="term" value="F:NAD+ binding"/>
    <property type="evidence" value="ECO:0007669"/>
    <property type="project" value="InterPro"/>
</dbReference>
<evidence type="ECO:0000256" key="4">
    <source>
        <dbReference type="ARBA" id="ARBA00012076"/>
    </source>
</evidence>
<gene>
    <name evidence="16" type="primary">fadJ</name>
    <name evidence="16" type="ORF">E3U44_14700</name>
</gene>
<dbReference type="GO" id="GO:0006635">
    <property type="term" value="P:fatty acid beta-oxidation"/>
    <property type="evidence" value="ECO:0007669"/>
    <property type="project" value="UniProtKB-UniPathway"/>
</dbReference>
<keyword evidence="16" id="KW-0413">Isomerase</keyword>
<dbReference type="FunFam" id="3.90.226.10:FF:000011">
    <property type="entry name" value="Fatty acid oxidation complex subunit alpha"/>
    <property type="match status" value="1"/>
</dbReference>
<keyword evidence="7 16" id="KW-0560">Oxidoreductase</keyword>
<evidence type="ECO:0000256" key="5">
    <source>
        <dbReference type="ARBA" id="ARBA00022832"/>
    </source>
</evidence>
<comment type="similarity">
    <text evidence="2">In the central section; belongs to the 3-hydroxyacyl-CoA dehydrogenase family.</text>
</comment>
<evidence type="ECO:0000256" key="3">
    <source>
        <dbReference type="ARBA" id="ARBA00008750"/>
    </source>
</evidence>
<name>A0A4P7BZG6_9GAMM</name>
<reference evidence="16 17" key="1">
    <citation type="submission" date="2019-03" db="EMBL/GenBank/DDBJ databases">
        <title>The genome sequence of Nitrosococcus wardiae strain D1FHST reveals the archetypal metabolic capacity of ammonia-oxidizing Gammaproteobacteria.</title>
        <authorList>
            <person name="Wang L."/>
            <person name="Lim C.K."/>
            <person name="Hanson T.E."/>
            <person name="Dang H."/>
            <person name="Klotz M.G."/>
        </authorList>
    </citation>
    <scope>NUCLEOTIDE SEQUENCE [LARGE SCALE GENOMIC DNA]</scope>
    <source>
        <strain evidence="16 17">D1FHS</strain>
    </source>
</reference>
<protein>
    <recommendedName>
        <fullName evidence="4">enoyl-CoA hydratase</fullName>
        <ecNumber evidence="4">4.2.1.17</ecNumber>
    </recommendedName>
</protein>
<dbReference type="InterPro" id="IPR018376">
    <property type="entry name" value="Enoyl-CoA_hyd/isom_CS"/>
</dbReference>
<dbReference type="InterPro" id="IPR001753">
    <property type="entry name" value="Enoyl-CoA_hydra/iso"/>
</dbReference>
<evidence type="ECO:0000256" key="7">
    <source>
        <dbReference type="ARBA" id="ARBA00023002"/>
    </source>
</evidence>
<dbReference type="EMBL" id="CP038033">
    <property type="protein sequence ID" value="QBQ55618.1"/>
    <property type="molecule type" value="Genomic_DNA"/>
</dbReference>
<dbReference type="UniPathway" id="UPA00659"/>
<evidence type="ECO:0000256" key="8">
    <source>
        <dbReference type="ARBA" id="ARBA00023027"/>
    </source>
</evidence>
<evidence type="ECO:0000256" key="9">
    <source>
        <dbReference type="ARBA" id="ARBA00023098"/>
    </source>
</evidence>
<dbReference type="GO" id="GO:0004300">
    <property type="term" value="F:enoyl-CoA hydratase activity"/>
    <property type="evidence" value="ECO:0007669"/>
    <property type="project" value="UniProtKB-EC"/>
</dbReference>
<dbReference type="PROSITE" id="PS00166">
    <property type="entry name" value="ENOYL_COA_HYDRATASE"/>
    <property type="match status" value="1"/>
</dbReference>
<keyword evidence="11" id="KW-0511">Multifunctional enzyme</keyword>
<dbReference type="AlphaFoldDB" id="A0A4P7BZG6"/>
<evidence type="ECO:0000256" key="1">
    <source>
        <dbReference type="ARBA" id="ARBA00005005"/>
    </source>
</evidence>
<evidence type="ECO:0000259" key="15">
    <source>
        <dbReference type="Pfam" id="PF02737"/>
    </source>
</evidence>
<dbReference type="GO" id="GO:0016509">
    <property type="term" value="F:long-chain (3S)-3-hydroxyacyl-CoA dehydrogenase (NAD+) activity"/>
    <property type="evidence" value="ECO:0007669"/>
    <property type="project" value="TreeGrafter"/>
</dbReference>
<dbReference type="Gene3D" id="3.40.50.720">
    <property type="entry name" value="NAD(P)-binding Rossmann-like Domain"/>
    <property type="match status" value="1"/>
</dbReference>
<dbReference type="Pfam" id="PF00378">
    <property type="entry name" value="ECH_1"/>
    <property type="match status" value="1"/>
</dbReference>
<dbReference type="FunFam" id="3.40.50.720:FF:000009">
    <property type="entry name" value="Fatty oxidation complex, alpha subunit"/>
    <property type="match status" value="1"/>
</dbReference>
<dbReference type="Gene3D" id="1.10.1040.50">
    <property type="match status" value="1"/>
</dbReference>
<dbReference type="RefSeq" id="WP_134358875.1">
    <property type="nucleotide sequence ID" value="NZ_CP038033.1"/>
</dbReference>
<dbReference type="Pfam" id="PF00725">
    <property type="entry name" value="3HCDH"/>
    <property type="match status" value="1"/>
</dbReference>
<dbReference type="PROSITE" id="PS00067">
    <property type="entry name" value="3HCDH"/>
    <property type="match status" value="1"/>
</dbReference>
<evidence type="ECO:0000256" key="13">
    <source>
        <dbReference type="RuleBase" id="RU003707"/>
    </source>
</evidence>
<dbReference type="InterPro" id="IPR006108">
    <property type="entry name" value="3HC_DH_C"/>
</dbReference>
<dbReference type="EC" id="4.2.1.17" evidence="4"/>
<dbReference type="GO" id="GO:0016853">
    <property type="term" value="F:isomerase activity"/>
    <property type="evidence" value="ECO:0007669"/>
    <property type="project" value="UniProtKB-KW"/>
</dbReference>
<dbReference type="NCBIfam" id="NF008363">
    <property type="entry name" value="PRK11154.1"/>
    <property type="match status" value="1"/>
</dbReference>
<evidence type="ECO:0000256" key="6">
    <source>
        <dbReference type="ARBA" id="ARBA00022963"/>
    </source>
</evidence>
<dbReference type="Pfam" id="PF02737">
    <property type="entry name" value="3HCDH_N"/>
    <property type="match status" value="1"/>
</dbReference>
<dbReference type="Gene3D" id="3.90.226.10">
    <property type="entry name" value="2-enoyl-CoA Hydratase, Chain A, domain 1"/>
    <property type="match status" value="1"/>
</dbReference>
<comment type="pathway">
    <text evidence="1">Lipid metabolism; fatty acid beta-oxidation.</text>
</comment>
<dbReference type="InterPro" id="IPR036291">
    <property type="entry name" value="NAD(P)-bd_dom_sf"/>
</dbReference>
<evidence type="ECO:0000313" key="16">
    <source>
        <dbReference type="EMBL" id="QBQ55618.1"/>
    </source>
</evidence>
<keyword evidence="8" id="KW-0520">NAD</keyword>
<dbReference type="SUPFAM" id="SSF51735">
    <property type="entry name" value="NAD(P)-binding Rossmann-fold domains"/>
    <property type="match status" value="1"/>
</dbReference>
<dbReference type="InterPro" id="IPR006180">
    <property type="entry name" value="3-OHacyl-CoA_DH_CS"/>
</dbReference>
<dbReference type="SUPFAM" id="SSF48179">
    <property type="entry name" value="6-phosphogluconate dehydrogenase C-terminal domain-like"/>
    <property type="match status" value="2"/>
</dbReference>
<dbReference type="PANTHER" id="PTHR43612">
    <property type="entry name" value="TRIFUNCTIONAL ENZYME SUBUNIT ALPHA"/>
    <property type="match status" value="1"/>
</dbReference>
<dbReference type="Proteomes" id="UP000294325">
    <property type="component" value="Chromosome"/>
</dbReference>